<dbReference type="GO" id="GO:0003677">
    <property type="term" value="F:DNA binding"/>
    <property type="evidence" value="ECO:0007669"/>
    <property type="project" value="UniProtKB-UniRule"/>
</dbReference>
<dbReference type="InterPro" id="IPR001356">
    <property type="entry name" value="HD"/>
</dbReference>
<keyword evidence="1 2" id="KW-0539">Nucleus</keyword>
<evidence type="ECO:0000313" key="6">
    <source>
        <dbReference type="Proteomes" id="UP000320762"/>
    </source>
</evidence>
<dbReference type="Proteomes" id="UP000320762">
    <property type="component" value="Unassembled WGS sequence"/>
</dbReference>
<dbReference type="InterPro" id="IPR009057">
    <property type="entry name" value="Homeodomain-like_sf"/>
</dbReference>
<dbReference type="Gene3D" id="1.10.10.60">
    <property type="entry name" value="Homeodomain-like"/>
    <property type="match status" value="1"/>
</dbReference>
<protein>
    <recommendedName>
        <fullName evidence="4">Homeobox domain-containing protein</fullName>
    </recommendedName>
</protein>
<feature type="compositionally biased region" description="Polar residues" evidence="3">
    <location>
        <begin position="244"/>
        <end position="255"/>
    </location>
</feature>
<feature type="compositionally biased region" description="Basic and acidic residues" evidence="3">
    <location>
        <begin position="126"/>
        <end position="139"/>
    </location>
</feature>
<evidence type="ECO:0000256" key="2">
    <source>
        <dbReference type="RuleBase" id="RU000682"/>
    </source>
</evidence>
<comment type="subcellular location">
    <subcellularLocation>
        <location evidence="1 2">Nucleus</location>
    </subcellularLocation>
</comment>
<dbReference type="SUPFAM" id="SSF46689">
    <property type="entry name" value="Homeodomain-like"/>
    <property type="match status" value="1"/>
</dbReference>
<keyword evidence="1 2" id="KW-0371">Homeobox</keyword>
<dbReference type="SMART" id="SM00389">
    <property type="entry name" value="HOX"/>
    <property type="match status" value="1"/>
</dbReference>
<dbReference type="AlphaFoldDB" id="A0A550CRT8"/>
<comment type="caution">
    <text evidence="5">The sequence shown here is derived from an EMBL/GenBank/DDBJ whole genome shotgun (WGS) entry which is preliminary data.</text>
</comment>
<dbReference type="CDD" id="cd00086">
    <property type="entry name" value="homeodomain"/>
    <property type="match status" value="1"/>
</dbReference>
<feature type="compositionally biased region" description="Low complexity" evidence="3">
    <location>
        <begin position="281"/>
        <end position="291"/>
    </location>
</feature>
<evidence type="ECO:0000256" key="3">
    <source>
        <dbReference type="SAM" id="MobiDB-lite"/>
    </source>
</evidence>
<sequence length="602" mass="65510">MSTGVKVEQNGETYDDIEFLSAPTRVSRGKGKSGRAVVFATNEQMKALRAAYAESSYIQGNKLRQLADDIGLTEKWISLWFGRQRRKTRDTVKYGAEKRFTDVKQEEEPATASAPVRSRKPRKSKARIDDSDDEARSDADDGQPMIKKEQEEPTTTPSKKQPTLRIRLPPLKRPVADPDPHSEVMMVVDPQPAADTAASQPSASTSRLHSGSPIDFGEAPIPESSDPPPQARFANGSAPRPPSEQATPTRPSYQSFYDKGTYVPVFLPEPPDRLGSPVNIPSSPSESGSDSSDFETAPSLLASNPHARALHAGAPVPAEVAARPAYQMTDPARLRELYADMYSRPAPAPLDVTAPPSKRARVAYAHLAKYPAMGSAEKSESVEGNVKQEPTEEFVFPASISAAGQPFPYSLGSLPAPLPVEGEGIEEVHDSDALRNKANNPAAWELSDEPQILEYPDAATPPPPSLFPLFPASQTHAPHAVARAEAPALRPANFDTARHQRVAEDGNAWRPAEYAPPRVPATMTLPDGQVDEDSPAALLKHLDVLRAMTPNDADAPTVREEYITDREEILRRLLDPDLAERDPIQAAMGLVFLARVGMQDYL</sequence>
<name>A0A550CRT8_9AGAR</name>
<dbReference type="Pfam" id="PF00046">
    <property type="entry name" value="Homeodomain"/>
    <property type="match status" value="1"/>
</dbReference>
<evidence type="ECO:0000256" key="1">
    <source>
        <dbReference type="PROSITE-ProRule" id="PRU00108"/>
    </source>
</evidence>
<reference evidence="5 6" key="1">
    <citation type="journal article" date="2019" name="New Phytol.">
        <title>Comparative genomics reveals unique wood-decay strategies and fruiting body development in the Schizophyllaceae.</title>
        <authorList>
            <person name="Almasi E."/>
            <person name="Sahu N."/>
            <person name="Krizsan K."/>
            <person name="Balint B."/>
            <person name="Kovacs G.M."/>
            <person name="Kiss B."/>
            <person name="Cseklye J."/>
            <person name="Drula E."/>
            <person name="Henrissat B."/>
            <person name="Nagy I."/>
            <person name="Chovatia M."/>
            <person name="Adam C."/>
            <person name="LaButti K."/>
            <person name="Lipzen A."/>
            <person name="Riley R."/>
            <person name="Grigoriev I.V."/>
            <person name="Nagy L.G."/>
        </authorList>
    </citation>
    <scope>NUCLEOTIDE SEQUENCE [LARGE SCALE GENOMIC DNA]</scope>
    <source>
        <strain evidence="5 6">NL-1724</strain>
    </source>
</reference>
<dbReference type="OrthoDB" id="3048971at2759"/>
<dbReference type="EMBL" id="VDMD01000002">
    <property type="protein sequence ID" value="TRM67512.1"/>
    <property type="molecule type" value="Genomic_DNA"/>
</dbReference>
<feature type="domain" description="Homeobox" evidence="4">
    <location>
        <begin position="31"/>
        <end position="91"/>
    </location>
</feature>
<accession>A0A550CRT8</accession>
<feature type="compositionally biased region" description="Polar residues" evidence="3">
    <location>
        <begin position="197"/>
        <end position="209"/>
    </location>
</feature>
<keyword evidence="6" id="KW-1185">Reference proteome</keyword>
<evidence type="ECO:0000259" key="4">
    <source>
        <dbReference type="PROSITE" id="PS50071"/>
    </source>
</evidence>
<feature type="DNA-binding region" description="Homeobox" evidence="1">
    <location>
        <begin position="33"/>
        <end position="92"/>
    </location>
</feature>
<proteinExistence type="predicted"/>
<keyword evidence="1 2" id="KW-0238">DNA-binding</keyword>
<dbReference type="GO" id="GO:0005634">
    <property type="term" value="C:nucleus"/>
    <property type="evidence" value="ECO:0007669"/>
    <property type="project" value="UniProtKB-SubCell"/>
</dbReference>
<gene>
    <name evidence="5" type="ORF">BD626DRAFT_479002</name>
</gene>
<evidence type="ECO:0000313" key="5">
    <source>
        <dbReference type="EMBL" id="TRM67512.1"/>
    </source>
</evidence>
<dbReference type="PROSITE" id="PS50071">
    <property type="entry name" value="HOMEOBOX_2"/>
    <property type="match status" value="1"/>
</dbReference>
<feature type="region of interest" description="Disordered" evidence="3">
    <location>
        <begin position="103"/>
        <end position="308"/>
    </location>
</feature>
<organism evidence="5 6">
    <name type="scientific">Schizophyllum amplum</name>
    <dbReference type="NCBI Taxonomy" id="97359"/>
    <lineage>
        <taxon>Eukaryota</taxon>
        <taxon>Fungi</taxon>
        <taxon>Dikarya</taxon>
        <taxon>Basidiomycota</taxon>
        <taxon>Agaricomycotina</taxon>
        <taxon>Agaricomycetes</taxon>
        <taxon>Agaricomycetidae</taxon>
        <taxon>Agaricales</taxon>
        <taxon>Schizophyllaceae</taxon>
        <taxon>Schizophyllum</taxon>
    </lineage>
</organism>